<feature type="region of interest" description="Disordered" evidence="1">
    <location>
        <begin position="1"/>
        <end position="55"/>
    </location>
</feature>
<dbReference type="RefSeq" id="XP_018277731.1">
    <property type="nucleotide sequence ID" value="XM_018426788.1"/>
</dbReference>
<keyword evidence="3" id="KW-1185">Reference proteome</keyword>
<evidence type="ECO:0000256" key="1">
    <source>
        <dbReference type="SAM" id="MobiDB-lite"/>
    </source>
</evidence>
<reference evidence="2 3" key="1">
    <citation type="submission" date="2015-03" db="EMBL/GenBank/DDBJ databases">
        <title>Genomics and transcriptomics of the oil-accumulating basidiomycete yeast T. oleaginosus allow insights into substrate utilization and the diverse evolutionary trajectories of mating systems in fungi.</title>
        <authorList>
            <consortium name="DOE Joint Genome Institute"/>
            <person name="Kourist R."/>
            <person name="Kracht O."/>
            <person name="Bracharz F."/>
            <person name="Lipzen A."/>
            <person name="Nolan M."/>
            <person name="Ohm R."/>
            <person name="Grigoriev I."/>
            <person name="Sun S."/>
            <person name="Heitman J."/>
            <person name="Bruck T."/>
            <person name="Nowrousian M."/>
        </authorList>
    </citation>
    <scope>NUCLEOTIDE SEQUENCE [LARGE SCALE GENOMIC DNA]</scope>
    <source>
        <strain evidence="2 3">IBC0246</strain>
    </source>
</reference>
<evidence type="ECO:0000313" key="3">
    <source>
        <dbReference type="Proteomes" id="UP000053611"/>
    </source>
</evidence>
<sequence length="325" mass="36230">MSTHLLPHSPEPSPSKKLRSCLSPHRRSEDPIGFRPSSAMSSSSGYTEDSNGEWVERRSKTVHWIDSEDGSFVTSYFDTYAVDEYDRTPLAPPSEQERACVLPARGSRCLSFSDLAHEEVDDEDDSTDEEEVLRRLPPSPFATPEDSDSEREDDDEWDECFERRRMMFARMCPLDSDAHPQFEGYRSLSATLVSLLQSVQAESDDEDASATPRASFHEGEDDDTASEGDDERDDFVSRDLPFPLFSRLRESSTDSDEVGTPSLISSADSDTECSGLMSPRGSAVEFLPSTRLLSSSNEQVPSTWKGVSPVRYNVAPNEQALSIEL</sequence>
<feature type="compositionally biased region" description="Acidic residues" evidence="1">
    <location>
        <begin position="219"/>
        <end position="233"/>
    </location>
</feature>
<dbReference type="Proteomes" id="UP000053611">
    <property type="component" value="Unassembled WGS sequence"/>
</dbReference>
<feature type="compositionally biased region" description="Acidic residues" evidence="1">
    <location>
        <begin position="119"/>
        <end position="131"/>
    </location>
</feature>
<proteinExistence type="predicted"/>
<dbReference type="EMBL" id="KQ087221">
    <property type="protein sequence ID" value="KLT41240.1"/>
    <property type="molecule type" value="Genomic_DNA"/>
</dbReference>
<name>A0A0J0XJG0_9TREE</name>
<dbReference type="AlphaFoldDB" id="A0A0J0XJG0"/>
<dbReference type="OrthoDB" id="2573023at2759"/>
<feature type="compositionally biased region" description="Acidic residues" evidence="1">
    <location>
        <begin position="145"/>
        <end position="157"/>
    </location>
</feature>
<organism evidence="2 3">
    <name type="scientific">Cutaneotrichosporon oleaginosum</name>
    <dbReference type="NCBI Taxonomy" id="879819"/>
    <lineage>
        <taxon>Eukaryota</taxon>
        <taxon>Fungi</taxon>
        <taxon>Dikarya</taxon>
        <taxon>Basidiomycota</taxon>
        <taxon>Agaricomycotina</taxon>
        <taxon>Tremellomycetes</taxon>
        <taxon>Trichosporonales</taxon>
        <taxon>Trichosporonaceae</taxon>
        <taxon>Cutaneotrichosporon</taxon>
    </lineage>
</organism>
<accession>A0A0J0XJG0</accession>
<feature type="region of interest" description="Disordered" evidence="1">
    <location>
        <begin position="200"/>
        <end position="280"/>
    </location>
</feature>
<evidence type="ECO:0000313" key="2">
    <source>
        <dbReference type="EMBL" id="KLT41240.1"/>
    </source>
</evidence>
<protein>
    <submittedName>
        <fullName evidence="2">Uncharacterized protein</fullName>
    </submittedName>
</protein>
<dbReference type="GeneID" id="28987391"/>
<feature type="compositionally biased region" description="Polar residues" evidence="1">
    <location>
        <begin position="38"/>
        <end position="49"/>
    </location>
</feature>
<gene>
    <name evidence="2" type="ORF">CC85DRAFT_329230</name>
</gene>
<feature type="region of interest" description="Disordered" evidence="1">
    <location>
        <begin position="117"/>
        <end position="157"/>
    </location>
</feature>